<evidence type="ECO:0000256" key="5">
    <source>
        <dbReference type="ARBA" id="ARBA00023136"/>
    </source>
</evidence>
<evidence type="ECO:0000256" key="4">
    <source>
        <dbReference type="ARBA" id="ARBA00022989"/>
    </source>
</evidence>
<dbReference type="PANTHER" id="PTHR31621">
    <property type="entry name" value="PROTEIN DMP3"/>
    <property type="match status" value="1"/>
</dbReference>
<dbReference type="Proteomes" id="UP001177140">
    <property type="component" value="Unassembled WGS sequence"/>
</dbReference>
<organism evidence="8 9">
    <name type="scientific">Papaver nudicaule</name>
    <name type="common">Iceland poppy</name>
    <dbReference type="NCBI Taxonomy" id="74823"/>
    <lineage>
        <taxon>Eukaryota</taxon>
        <taxon>Viridiplantae</taxon>
        <taxon>Streptophyta</taxon>
        <taxon>Embryophyta</taxon>
        <taxon>Tracheophyta</taxon>
        <taxon>Spermatophyta</taxon>
        <taxon>Magnoliopsida</taxon>
        <taxon>Ranunculales</taxon>
        <taxon>Papaveraceae</taxon>
        <taxon>Papaveroideae</taxon>
        <taxon>Papaver</taxon>
    </lineage>
</organism>
<comment type="caution">
    <text evidence="8">The sequence shown here is derived from an EMBL/GenBank/DDBJ whole genome shotgun (WGS) entry which is preliminary data.</text>
</comment>
<reference evidence="8" key="1">
    <citation type="submission" date="2022-03" db="EMBL/GenBank/DDBJ databases">
        <title>A functionally conserved STORR gene fusion in Papaver species that diverged 16.8 million years ago.</title>
        <authorList>
            <person name="Catania T."/>
        </authorList>
    </citation>
    <scope>NUCLEOTIDE SEQUENCE</scope>
    <source>
        <strain evidence="8">S-191538</strain>
    </source>
</reference>
<dbReference type="InterPro" id="IPR007770">
    <property type="entry name" value="DMP"/>
</dbReference>
<dbReference type="GO" id="GO:0005737">
    <property type="term" value="C:cytoplasm"/>
    <property type="evidence" value="ECO:0007669"/>
    <property type="project" value="UniProtKB-ARBA"/>
</dbReference>
<keyword evidence="5 7" id="KW-0472">Membrane</keyword>
<comment type="similarity">
    <text evidence="2">Belongs to the plant DMP1 protein family.</text>
</comment>
<evidence type="ECO:0000256" key="1">
    <source>
        <dbReference type="ARBA" id="ARBA00004141"/>
    </source>
</evidence>
<feature type="region of interest" description="Disordered" evidence="6">
    <location>
        <begin position="1"/>
        <end position="23"/>
    </location>
</feature>
<gene>
    <name evidence="8" type="ORF">MKW94_009722</name>
</gene>
<evidence type="ECO:0000256" key="7">
    <source>
        <dbReference type="SAM" id="Phobius"/>
    </source>
</evidence>
<dbReference type="EMBL" id="JAJJMA010147225">
    <property type="protein sequence ID" value="MCL7034584.1"/>
    <property type="molecule type" value="Genomic_DNA"/>
</dbReference>
<dbReference type="AlphaFoldDB" id="A0AA41S7S1"/>
<dbReference type="Pfam" id="PF05078">
    <property type="entry name" value="DUF679"/>
    <property type="match status" value="1"/>
</dbReference>
<dbReference type="PANTHER" id="PTHR31621:SF11">
    <property type="entry name" value="PROTEIN DMP8-RELATED"/>
    <property type="match status" value="1"/>
</dbReference>
<comment type="subcellular location">
    <subcellularLocation>
        <location evidence="1">Membrane</location>
        <topology evidence="1">Multi-pass membrane protein</topology>
    </subcellularLocation>
</comment>
<protein>
    <submittedName>
        <fullName evidence="8">Uncharacterized protein</fullName>
    </submittedName>
</protein>
<evidence type="ECO:0000256" key="2">
    <source>
        <dbReference type="ARBA" id="ARBA00008707"/>
    </source>
</evidence>
<evidence type="ECO:0000313" key="8">
    <source>
        <dbReference type="EMBL" id="MCL7034584.1"/>
    </source>
</evidence>
<feature type="transmembrane region" description="Helical" evidence="7">
    <location>
        <begin position="93"/>
        <end position="112"/>
    </location>
</feature>
<feature type="transmembrane region" description="Helical" evidence="7">
    <location>
        <begin position="67"/>
        <end position="87"/>
    </location>
</feature>
<dbReference type="GO" id="GO:0010256">
    <property type="term" value="P:endomembrane system organization"/>
    <property type="evidence" value="ECO:0007669"/>
    <property type="project" value="TreeGrafter"/>
</dbReference>
<accession>A0AA41S7S1</accession>
<evidence type="ECO:0000256" key="3">
    <source>
        <dbReference type="ARBA" id="ARBA00022692"/>
    </source>
</evidence>
<proteinExistence type="inferred from homology"/>
<feature type="compositionally biased region" description="Polar residues" evidence="6">
    <location>
        <begin position="10"/>
        <end position="19"/>
    </location>
</feature>
<keyword evidence="4 7" id="KW-1133">Transmembrane helix</keyword>
<keyword evidence="3 7" id="KW-0812">Transmembrane</keyword>
<evidence type="ECO:0000256" key="6">
    <source>
        <dbReference type="SAM" id="MobiDB-lite"/>
    </source>
</evidence>
<evidence type="ECO:0000313" key="9">
    <source>
        <dbReference type="Proteomes" id="UP001177140"/>
    </source>
</evidence>
<keyword evidence="9" id="KW-1185">Reference proteome</keyword>
<name>A0AA41S7S1_PAPNU</name>
<sequence length="199" mass="22037">MRQNEDENGIQISNPNNPLDASPQVPVAVQQSTALQQSTFPTLHEYHTQPTVVHGTLSKTSMLANWLPTRTLLTFEIIIPFVAGPGLCTPVKTTMMILLLCLCVASCFLFHFTDSFRGPDGTICFGNVTPTPKDERYKLKFSDFVHALMSAAVFVAIHVKEIDEATESLPSIIGVFCSGLYLVFTNTRYGSGFGFHLWY</sequence>
<dbReference type="GO" id="GO:0016020">
    <property type="term" value="C:membrane"/>
    <property type="evidence" value="ECO:0007669"/>
    <property type="project" value="UniProtKB-SubCell"/>
</dbReference>